<dbReference type="AlphaFoldDB" id="A0A0M0JTL8"/>
<sequence length="274" mass="29045">MAAPLSVGSSITVDGRDGVLQMELAFCMTRELSHPAVGAPEASVQEVAERLHAFMSDPQHEQQWESLREAGQALMSSMPYTLPWMLGDDATVAASVAAEQEEIIATQEAMIPLHERVAPEWFANHFAEGGAGVRYDKPAAAPREDEIANEIASPRGASTARDDGTEPGLSGFAGSEHSSFAPVFLATSGAAGAVTSPPSASPGAGGEDAGGPIRTSRYRGVSRRYGKWKARIKQNGSDLVIGDFDDELEAAYAYDAKARQLLGDKAMLNFPVPR</sequence>
<dbReference type="SMART" id="SM00380">
    <property type="entry name" value="AP2"/>
    <property type="match status" value="1"/>
</dbReference>
<evidence type="ECO:0000259" key="7">
    <source>
        <dbReference type="PROSITE" id="PS51032"/>
    </source>
</evidence>
<evidence type="ECO:0000256" key="5">
    <source>
        <dbReference type="ARBA" id="ARBA00023242"/>
    </source>
</evidence>
<dbReference type="PANTHER" id="PTHR31677:SF75">
    <property type="entry name" value="ETHYLENE-RESPONSIVE TRANSCRIPTION FACTOR ERF084"/>
    <property type="match status" value="1"/>
</dbReference>
<reference evidence="9" key="1">
    <citation type="journal article" date="2015" name="PLoS Genet.">
        <title>Genome Sequence and Transcriptome Analyses of Chrysochromulina tobin: Metabolic Tools for Enhanced Algal Fitness in the Prominent Order Prymnesiales (Haptophyceae).</title>
        <authorList>
            <person name="Hovde B.T."/>
            <person name="Deodato C.R."/>
            <person name="Hunsperger H.M."/>
            <person name="Ryken S.A."/>
            <person name="Yost W."/>
            <person name="Jha R.K."/>
            <person name="Patterson J."/>
            <person name="Monnat R.J. Jr."/>
            <person name="Barlow S.B."/>
            <person name="Starkenburg S.R."/>
            <person name="Cattolico R.A."/>
        </authorList>
    </citation>
    <scope>NUCLEOTIDE SEQUENCE</scope>
    <source>
        <strain evidence="9">CCMP291</strain>
    </source>
</reference>
<keyword evidence="2" id="KW-0805">Transcription regulation</keyword>
<dbReference type="GO" id="GO:0003700">
    <property type="term" value="F:DNA-binding transcription factor activity"/>
    <property type="evidence" value="ECO:0007669"/>
    <property type="project" value="InterPro"/>
</dbReference>
<dbReference type="GO" id="GO:0003677">
    <property type="term" value="F:DNA binding"/>
    <property type="evidence" value="ECO:0007669"/>
    <property type="project" value="UniProtKB-KW"/>
</dbReference>
<dbReference type="PANTHER" id="PTHR31677">
    <property type="entry name" value="AP2 DOMAIN CLASS TRANSCRIPTION FACTOR"/>
    <property type="match status" value="1"/>
</dbReference>
<gene>
    <name evidence="8" type="ORF">Ctob_006912</name>
</gene>
<keyword evidence="3" id="KW-0238">DNA-binding</keyword>
<dbReference type="InterPro" id="IPR036955">
    <property type="entry name" value="AP2/ERF_dom_sf"/>
</dbReference>
<feature type="domain" description="AP2/ERF" evidence="7">
    <location>
        <begin position="217"/>
        <end position="271"/>
    </location>
</feature>
<keyword evidence="4" id="KW-0804">Transcription</keyword>
<dbReference type="EMBL" id="JWZX01002379">
    <property type="protein sequence ID" value="KOO29687.1"/>
    <property type="molecule type" value="Genomic_DNA"/>
</dbReference>
<evidence type="ECO:0000256" key="1">
    <source>
        <dbReference type="ARBA" id="ARBA00004123"/>
    </source>
</evidence>
<proteinExistence type="predicted"/>
<dbReference type="InterPro" id="IPR001471">
    <property type="entry name" value="AP2/ERF_dom"/>
</dbReference>
<dbReference type="GO" id="GO:0005634">
    <property type="term" value="C:nucleus"/>
    <property type="evidence" value="ECO:0007669"/>
    <property type="project" value="UniProtKB-SubCell"/>
</dbReference>
<comment type="caution">
    <text evidence="8">The sequence shown here is derived from an EMBL/GenBank/DDBJ whole genome shotgun (WGS) entry which is preliminary data.</text>
</comment>
<evidence type="ECO:0000256" key="3">
    <source>
        <dbReference type="ARBA" id="ARBA00023125"/>
    </source>
</evidence>
<dbReference type="Gene3D" id="3.30.730.10">
    <property type="entry name" value="AP2/ERF domain"/>
    <property type="match status" value="1"/>
</dbReference>
<keyword evidence="9" id="KW-1185">Reference proteome</keyword>
<dbReference type="SUPFAM" id="SSF54171">
    <property type="entry name" value="DNA-binding domain"/>
    <property type="match status" value="1"/>
</dbReference>
<dbReference type="Proteomes" id="UP000037460">
    <property type="component" value="Unassembled WGS sequence"/>
</dbReference>
<dbReference type="PROSITE" id="PS51032">
    <property type="entry name" value="AP2_ERF"/>
    <property type="match status" value="1"/>
</dbReference>
<organism evidence="8 9">
    <name type="scientific">Chrysochromulina tobinii</name>
    <dbReference type="NCBI Taxonomy" id="1460289"/>
    <lineage>
        <taxon>Eukaryota</taxon>
        <taxon>Haptista</taxon>
        <taxon>Haptophyta</taxon>
        <taxon>Prymnesiophyceae</taxon>
        <taxon>Prymnesiales</taxon>
        <taxon>Chrysochromulinaceae</taxon>
        <taxon>Chrysochromulina</taxon>
    </lineage>
</organism>
<evidence type="ECO:0000256" key="2">
    <source>
        <dbReference type="ARBA" id="ARBA00023015"/>
    </source>
</evidence>
<feature type="region of interest" description="Disordered" evidence="6">
    <location>
        <begin position="192"/>
        <end position="215"/>
    </location>
</feature>
<evidence type="ECO:0000313" key="9">
    <source>
        <dbReference type="Proteomes" id="UP000037460"/>
    </source>
</evidence>
<accession>A0A0M0JTL8</accession>
<comment type="subcellular location">
    <subcellularLocation>
        <location evidence="1">Nucleus</location>
    </subcellularLocation>
</comment>
<dbReference type="CDD" id="cd00018">
    <property type="entry name" value="AP2"/>
    <property type="match status" value="1"/>
</dbReference>
<evidence type="ECO:0000256" key="6">
    <source>
        <dbReference type="SAM" id="MobiDB-lite"/>
    </source>
</evidence>
<keyword evidence="5" id="KW-0539">Nucleus</keyword>
<dbReference type="InterPro" id="IPR016177">
    <property type="entry name" value="DNA-bd_dom_sf"/>
</dbReference>
<protein>
    <recommendedName>
        <fullName evidence="7">AP2/ERF domain-containing protein</fullName>
    </recommendedName>
</protein>
<evidence type="ECO:0000256" key="4">
    <source>
        <dbReference type="ARBA" id="ARBA00023163"/>
    </source>
</evidence>
<dbReference type="OrthoDB" id="207175at2759"/>
<name>A0A0M0JTL8_9EUKA</name>
<evidence type="ECO:0000313" key="8">
    <source>
        <dbReference type="EMBL" id="KOO29687.1"/>
    </source>
</evidence>